<sequence length="514" mass="57935">MVGVDKRASKNLSKMSWWFKFRVACLQALRGEGNYALGTLRSHSHLKLPFPKAQPRPLTGYRKALSHRKPCKQRSQLVIPLTASRIAPSKFHAPFQRLPNLVISLYQFGFSSILMEWISTIALSIKYQHLCRSVEKWLLCFNAHADLPRGVLQVRPRVVHEFFAASVFALSERPTHLGSRKVELGRFIYFPIPPSRYMDSGSSSKLMGAAEVDFGNSAPLEKCRVEAEKRIRKGSYTLRGEGMVSSKGEATTNSPASFSFSQPGIVRISVPHSSVIFLGSIWFCISQGPVSDFGGQNISPLLCIVIVFEQRWIFYPTLKHKTWIGAVVIFALVEGRTHCLKIFAFQWSREADVQEIENEDRAGPKVMSNSRFQETICVLPKFEEDKGCVNLGRGEREKRVQEYVYRYDRVAYSQGLVPDMGMNRMISICSPISLLTSINLEFLSIRQHICLVERLLLEGCRIKAWPKLVHISAAVADFSAPTGSQSPWLSFFTALKGLSRSDFNLVLGTTSMEE</sequence>
<proteinExistence type="predicted"/>
<evidence type="ECO:0000313" key="1">
    <source>
        <dbReference type="EMBL" id="KAF2468458.1"/>
    </source>
</evidence>
<organism evidence="1 2">
    <name type="scientific">Lindgomyces ingoldianus</name>
    <dbReference type="NCBI Taxonomy" id="673940"/>
    <lineage>
        <taxon>Eukaryota</taxon>
        <taxon>Fungi</taxon>
        <taxon>Dikarya</taxon>
        <taxon>Ascomycota</taxon>
        <taxon>Pezizomycotina</taxon>
        <taxon>Dothideomycetes</taxon>
        <taxon>Pleosporomycetidae</taxon>
        <taxon>Pleosporales</taxon>
        <taxon>Lindgomycetaceae</taxon>
        <taxon>Lindgomyces</taxon>
    </lineage>
</organism>
<comment type="caution">
    <text evidence="1">The sequence shown here is derived from an EMBL/GenBank/DDBJ whole genome shotgun (WGS) entry which is preliminary data.</text>
</comment>
<accession>A0ACB6QPG1</accession>
<evidence type="ECO:0000313" key="2">
    <source>
        <dbReference type="Proteomes" id="UP000799755"/>
    </source>
</evidence>
<gene>
    <name evidence="1" type="ORF">BDR25DRAFT_357386</name>
</gene>
<dbReference type="Proteomes" id="UP000799755">
    <property type="component" value="Unassembled WGS sequence"/>
</dbReference>
<keyword evidence="2" id="KW-1185">Reference proteome</keyword>
<reference evidence="1" key="1">
    <citation type="journal article" date="2020" name="Stud. Mycol.">
        <title>101 Dothideomycetes genomes: a test case for predicting lifestyles and emergence of pathogens.</title>
        <authorList>
            <person name="Haridas S."/>
            <person name="Albert R."/>
            <person name="Binder M."/>
            <person name="Bloem J."/>
            <person name="Labutti K."/>
            <person name="Salamov A."/>
            <person name="Andreopoulos B."/>
            <person name="Baker S."/>
            <person name="Barry K."/>
            <person name="Bills G."/>
            <person name="Bluhm B."/>
            <person name="Cannon C."/>
            <person name="Castanera R."/>
            <person name="Culley D."/>
            <person name="Daum C."/>
            <person name="Ezra D."/>
            <person name="Gonzalez J."/>
            <person name="Henrissat B."/>
            <person name="Kuo A."/>
            <person name="Liang C."/>
            <person name="Lipzen A."/>
            <person name="Lutzoni F."/>
            <person name="Magnuson J."/>
            <person name="Mondo S."/>
            <person name="Nolan M."/>
            <person name="Ohm R."/>
            <person name="Pangilinan J."/>
            <person name="Park H.-J."/>
            <person name="Ramirez L."/>
            <person name="Alfaro M."/>
            <person name="Sun H."/>
            <person name="Tritt A."/>
            <person name="Yoshinaga Y."/>
            <person name="Zwiers L.-H."/>
            <person name="Turgeon B."/>
            <person name="Goodwin S."/>
            <person name="Spatafora J."/>
            <person name="Crous P."/>
            <person name="Grigoriev I."/>
        </authorList>
    </citation>
    <scope>NUCLEOTIDE SEQUENCE</scope>
    <source>
        <strain evidence="1">ATCC 200398</strain>
    </source>
</reference>
<dbReference type="EMBL" id="MU003515">
    <property type="protein sequence ID" value="KAF2468458.1"/>
    <property type="molecule type" value="Genomic_DNA"/>
</dbReference>
<name>A0ACB6QPG1_9PLEO</name>
<protein>
    <submittedName>
        <fullName evidence="1">Uncharacterized protein</fullName>
    </submittedName>
</protein>